<dbReference type="GO" id="GO:0016020">
    <property type="term" value="C:membrane"/>
    <property type="evidence" value="ECO:0007669"/>
    <property type="project" value="InterPro"/>
</dbReference>
<dbReference type="PANTHER" id="PTHR10989">
    <property type="entry name" value="ANDROGEN-INDUCED PROTEIN 1-RELATED"/>
    <property type="match status" value="1"/>
</dbReference>
<dbReference type="PANTHER" id="PTHR10989:SF16">
    <property type="entry name" value="AT02829P-RELATED"/>
    <property type="match status" value="1"/>
</dbReference>
<accession>A0A8J1YAJ1</accession>
<dbReference type="Pfam" id="PF04750">
    <property type="entry name" value="Far-17a_AIG1"/>
    <property type="match status" value="1"/>
</dbReference>
<comment type="catalytic activity">
    <reaction evidence="16">
        <text>12-(9Z-hexadecenoyloxy)-octadecanoate + H2O = 12-hydroxyoctadecanoate + (9Z)-hexadecenoate + H(+)</text>
        <dbReference type="Rhea" id="RHEA:52072"/>
        <dbReference type="ChEBI" id="CHEBI:15377"/>
        <dbReference type="ChEBI" id="CHEBI:15378"/>
        <dbReference type="ChEBI" id="CHEBI:32372"/>
        <dbReference type="ChEBI" id="CHEBI:84201"/>
        <dbReference type="ChEBI" id="CHEBI:136312"/>
    </reaction>
    <physiologicalReaction direction="left-to-right" evidence="16">
        <dbReference type="Rhea" id="RHEA:52073"/>
    </physiologicalReaction>
</comment>
<comment type="subcellular location">
    <subcellularLocation>
        <location evidence="2">Endomembrane system</location>
        <topology evidence="2">Multi-pass membrane protein</topology>
    </subcellularLocation>
</comment>
<reference evidence="17" key="1">
    <citation type="submission" date="2022-03" db="EMBL/GenBank/DDBJ databases">
        <authorList>
            <person name="Martin C."/>
        </authorList>
    </citation>
    <scope>NUCLEOTIDE SEQUENCE</scope>
</reference>
<evidence type="ECO:0000313" key="18">
    <source>
        <dbReference type="Proteomes" id="UP000749559"/>
    </source>
</evidence>
<evidence type="ECO:0000256" key="9">
    <source>
        <dbReference type="ARBA" id="ARBA00047863"/>
    </source>
</evidence>
<protein>
    <submittedName>
        <fullName evidence="17">Uncharacterized protein</fullName>
    </submittedName>
</protein>
<keyword evidence="18" id="KW-1185">Reference proteome</keyword>
<comment type="catalytic activity">
    <reaction evidence="11">
        <text>12-(9Z-octadecenoyloxy)-octadecanoate + H2O = 12-hydroxyoctadecanoate + (9Z)-octadecenoate + H(+)</text>
        <dbReference type="Rhea" id="RHEA:52060"/>
        <dbReference type="ChEBI" id="CHEBI:15377"/>
        <dbReference type="ChEBI" id="CHEBI:15378"/>
        <dbReference type="ChEBI" id="CHEBI:30823"/>
        <dbReference type="ChEBI" id="CHEBI:84201"/>
        <dbReference type="ChEBI" id="CHEBI:136302"/>
    </reaction>
    <physiologicalReaction direction="left-to-right" evidence="11">
        <dbReference type="Rhea" id="RHEA:52061"/>
    </physiologicalReaction>
</comment>
<comment type="catalytic activity">
    <reaction evidence="10">
        <text>12-octadecanoyloxy-octadecanoate + H2O = 12-hydroxyoctadecanoate + octadecanoate + H(+)</text>
        <dbReference type="Rhea" id="RHEA:52080"/>
        <dbReference type="ChEBI" id="CHEBI:15377"/>
        <dbReference type="ChEBI" id="CHEBI:15378"/>
        <dbReference type="ChEBI" id="CHEBI:25629"/>
        <dbReference type="ChEBI" id="CHEBI:84201"/>
        <dbReference type="ChEBI" id="CHEBI:136330"/>
    </reaction>
    <physiologicalReaction direction="left-to-right" evidence="10">
        <dbReference type="Rhea" id="RHEA:52081"/>
    </physiologicalReaction>
</comment>
<comment type="catalytic activity">
    <reaction evidence="14">
        <text>13-(9Z-octadecenoyloxy)-octadecanoate + H2O = 13-hydroxy-octadecanoate + (9Z)-octadecenoate + H(+)</text>
        <dbReference type="Rhea" id="RHEA:52064"/>
        <dbReference type="ChEBI" id="CHEBI:15377"/>
        <dbReference type="ChEBI" id="CHEBI:15378"/>
        <dbReference type="ChEBI" id="CHEBI:30823"/>
        <dbReference type="ChEBI" id="CHEBI:136303"/>
        <dbReference type="ChEBI" id="CHEBI:136304"/>
    </reaction>
    <physiologicalReaction direction="left-to-right" evidence="14">
        <dbReference type="Rhea" id="RHEA:52065"/>
    </physiologicalReaction>
</comment>
<keyword evidence="6" id="KW-0472">Membrane</keyword>
<sequence>MGSTKTGDSNGILGKFFHLAAAMYYIGSFQYHFRHIRMPYQEEWTLLERFGAKLSYLTIWNFCFQTFYYSLCVINHMTGGTSGPGDKRSRSSLQKFRDLFHACVAYPMGTFVVFSFWGIYAVDRELVYPKALDDIIPAWLCHVTHTTILPILLIEKYLVYHEYPTFKKGVTITAGVGLTYLTWVFWIAFYKNFWVYPVLEVLSWGGRLAFIGGLLVMLIFIYSSGQAFTNKIWNVSKQRPSKQRQFQKQS</sequence>
<evidence type="ECO:0000256" key="6">
    <source>
        <dbReference type="ARBA" id="ARBA00023136"/>
    </source>
</evidence>
<comment type="catalytic activity">
    <reaction evidence="7">
        <text>12-hexadecanoyloxy-octadecanoate + H2O = 12-hydroxyoctadecanoate + hexadecanoate + H(+)</text>
        <dbReference type="Rhea" id="RHEA:52056"/>
        <dbReference type="ChEBI" id="CHEBI:7896"/>
        <dbReference type="ChEBI" id="CHEBI:15377"/>
        <dbReference type="ChEBI" id="CHEBI:15378"/>
        <dbReference type="ChEBI" id="CHEBI:83677"/>
        <dbReference type="ChEBI" id="CHEBI:84201"/>
    </reaction>
    <physiologicalReaction direction="left-to-right" evidence="7">
        <dbReference type="Rhea" id="RHEA:52057"/>
    </physiologicalReaction>
</comment>
<comment type="catalytic activity">
    <reaction evidence="15">
        <text>13-(9Z-hexadecenoyloxy)-octadecanoate + H2O = 13-hydroxy-octadecanoate + (9Z)-hexadecenoate + H(+)</text>
        <dbReference type="Rhea" id="RHEA:52076"/>
        <dbReference type="ChEBI" id="CHEBI:15377"/>
        <dbReference type="ChEBI" id="CHEBI:15378"/>
        <dbReference type="ChEBI" id="CHEBI:32372"/>
        <dbReference type="ChEBI" id="CHEBI:136304"/>
        <dbReference type="ChEBI" id="CHEBI:136315"/>
    </reaction>
    <physiologicalReaction direction="left-to-right" evidence="15">
        <dbReference type="Rhea" id="RHEA:52077"/>
    </physiologicalReaction>
</comment>
<evidence type="ECO:0000256" key="15">
    <source>
        <dbReference type="ARBA" id="ARBA00049322"/>
    </source>
</evidence>
<name>A0A8J1YAJ1_OWEFU</name>
<dbReference type="EMBL" id="CAIIXF020000001">
    <property type="protein sequence ID" value="CAH1772504.1"/>
    <property type="molecule type" value="Genomic_DNA"/>
</dbReference>
<evidence type="ECO:0000256" key="4">
    <source>
        <dbReference type="ARBA" id="ARBA00022692"/>
    </source>
</evidence>
<comment type="caution">
    <text evidence="17">The sequence shown here is derived from an EMBL/GenBank/DDBJ whole genome shotgun (WGS) entry which is preliminary data.</text>
</comment>
<evidence type="ECO:0000256" key="2">
    <source>
        <dbReference type="ARBA" id="ARBA00004127"/>
    </source>
</evidence>
<dbReference type="OrthoDB" id="1898221at2759"/>
<dbReference type="Proteomes" id="UP000749559">
    <property type="component" value="Unassembled WGS sequence"/>
</dbReference>
<comment type="catalytic activity">
    <reaction evidence="1">
        <text>9-(9Z-hexadecenoyloxy)-octadecanoate + H2O = (9Z)-hexadecenoate + 9-hydroxy-octadecanoate + H(+)</text>
        <dbReference type="Rhea" id="RHEA:52068"/>
        <dbReference type="ChEBI" id="CHEBI:15377"/>
        <dbReference type="ChEBI" id="CHEBI:15378"/>
        <dbReference type="ChEBI" id="CHEBI:32372"/>
        <dbReference type="ChEBI" id="CHEBI:136286"/>
        <dbReference type="ChEBI" id="CHEBI:136309"/>
    </reaction>
    <physiologicalReaction direction="left-to-right" evidence="1">
        <dbReference type="Rhea" id="RHEA:52069"/>
    </physiologicalReaction>
</comment>
<comment type="catalytic activity">
    <reaction evidence="13">
        <text>9-octadecanoyloxy-octadecanoate + H2O = 9-hydroxy-octadecanoate + octadecanoate + H(+)</text>
        <dbReference type="Rhea" id="RHEA:52096"/>
        <dbReference type="ChEBI" id="CHEBI:15377"/>
        <dbReference type="ChEBI" id="CHEBI:15378"/>
        <dbReference type="ChEBI" id="CHEBI:25629"/>
        <dbReference type="ChEBI" id="CHEBI:136286"/>
        <dbReference type="ChEBI" id="CHEBI:136373"/>
    </reaction>
    <physiologicalReaction direction="left-to-right" evidence="13">
        <dbReference type="Rhea" id="RHEA:52097"/>
    </physiologicalReaction>
</comment>
<dbReference type="InterPro" id="IPR006838">
    <property type="entry name" value="ADTRP_AIG1"/>
</dbReference>
<evidence type="ECO:0000256" key="1">
    <source>
        <dbReference type="ARBA" id="ARBA00000923"/>
    </source>
</evidence>
<gene>
    <name evidence="17" type="ORF">OFUS_LOCUS263</name>
</gene>
<evidence type="ECO:0000256" key="11">
    <source>
        <dbReference type="ARBA" id="ARBA00048701"/>
    </source>
</evidence>
<evidence type="ECO:0000256" key="5">
    <source>
        <dbReference type="ARBA" id="ARBA00022989"/>
    </source>
</evidence>
<evidence type="ECO:0000256" key="7">
    <source>
        <dbReference type="ARBA" id="ARBA00047368"/>
    </source>
</evidence>
<evidence type="ECO:0000256" key="3">
    <source>
        <dbReference type="ARBA" id="ARBA00009300"/>
    </source>
</evidence>
<comment type="similarity">
    <text evidence="3">Belongs to the AIG1 family.</text>
</comment>
<dbReference type="GO" id="GO:0012505">
    <property type="term" value="C:endomembrane system"/>
    <property type="evidence" value="ECO:0007669"/>
    <property type="project" value="UniProtKB-SubCell"/>
</dbReference>
<evidence type="ECO:0000256" key="12">
    <source>
        <dbReference type="ARBA" id="ARBA00048800"/>
    </source>
</evidence>
<evidence type="ECO:0000256" key="10">
    <source>
        <dbReference type="ARBA" id="ARBA00048680"/>
    </source>
</evidence>
<evidence type="ECO:0000256" key="16">
    <source>
        <dbReference type="ARBA" id="ARBA00049428"/>
    </source>
</evidence>
<evidence type="ECO:0000313" key="17">
    <source>
        <dbReference type="EMBL" id="CAH1772504.1"/>
    </source>
</evidence>
<evidence type="ECO:0000256" key="13">
    <source>
        <dbReference type="ARBA" id="ARBA00049221"/>
    </source>
</evidence>
<keyword evidence="5" id="KW-1133">Transmembrane helix</keyword>
<comment type="catalytic activity">
    <reaction evidence="8">
        <text>13-octadecanoyloxy-octadecanoate + H2O = 13-hydroxy-octadecanoate + octadecanoate + H(+)</text>
        <dbReference type="Rhea" id="RHEA:52084"/>
        <dbReference type="ChEBI" id="CHEBI:15377"/>
        <dbReference type="ChEBI" id="CHEBI:15378"/>
        <dbReference type="ChEBI" id="CHEBI:25629"/>
        <dbReference type="ChEBI" id="CHEBI:136304"/>
        <dbReference type="ChEBI" id="CHEBI:136335"/>
    </reaction>
    <physiologicalReaction direction="left-to-right" evidence="8">
        <dbReference type="Rhea" id="RHEA:52085"/>
    </physiologicalReaction>
</comment>
<evidence type="ECO:0000256" key="8">
    <source>
        <dbReference type="ARBA" id="ARBA00047427"/>
    </source>
</evidence>
<comment type="catalytic activity">
    <reaction evidence="9">
        <text>9-hexadecanoyloxy-octadecanoate + H2O = 9-hydroxy-octadecanoate + hexadecanoate + H(+)</text>
        <dbReference type="Rhea" id="RHEA:52052"/>
        <dbReference type="ChEBI" id="CHEBI:7896"/>
        <dbReference type="ChEBI" id="CHEBI:15377"/>
        <dbReference type="ChEBI" id="CHEBI:15378"/>
        <dbReference type="ChEBI" id="CHEBI:83670"/>
        <dbReference type="ChEBI" id="CHEBI:136286"/>
    </reaction>
    <physiologicalReaction direction="left-to-right" evidence="9">
        <dbReference type="Rhea" id="RHEA:52053"/>
    </physiologicalReaction>
</comment>
<evidence type="ECO:0000256" key="14">
    <source>
        <dbReference type="ARBA" id="ARBA00049296"/>
    </source>
</evidence>
<proteinExistence type="inferred from homology"/>
<dbReference type="AlphaFoldDB" id="A0A8J1YAJ1"/>
<keyword evidence="4" id="KW-0812">Transmembrane</keyword>
<comment type="catalytic activity">
    <reaction evidence="12">
        <text>9-(9Z-octadecenoyloxy)-octadecanoate + H2O = 9-hydroxy-octadecanoate + (9Z)-octadecenoate + H(+)</text>
        <dbReference type="Rhea" id="RHEA:52048"/>
        <dbReference type="ChEBI" id="CHEBI:15377"/>
        <dbReference type="ChEBI" id="CHEBI:15378"/>
        <dbReference type="ChEBI" id="CHEBI:30823"/>
        <dbReference type="ChEBI" id="CHEBI:136282"/>
        <dbReference type="ChEBI" id="CHEBI:136286"/>
    </reaction>
    <physiologicalReaction direction="left-to-right" evidence="12">
        <dbReference type="Rhea" id="RHEA:52049"/>
    </physiologicalReaction>
</comment>
<organism evidence="17 18">
    <name type="scientific">Owenia fusiformis</name>
    <name type="common">Polychaete worm</name>
    <dbReference type="NCBI Taxonomy" id="6347"/>
    <lineage>
        <taxon>Eukaryota</taxon>
        <taxon>Metazoa</taxon>
        <taxon>Spiralia</taxon>
        <taxon>Lophotrochozoa</taxon>
        <taxon>Annelida</taxon>
        <taxon>Polychaeta</taxon>
        <taxon>Sedentaria</taxon>
        <taxon>Canalipalpata</taxon>
        <taxon>Sabellida</taxon>
        <taxon>Oweniida</taxon>
        <taxon>Oweniidae</taxon>
        <taxon>Owenia</taxon>
    </lineage>
</organism>